<dbReference type="GO" id="GO:0016020">
    <property type="term" value="C:membrane"/>
    <property type="evidence" value="ECO:0007669"/>
    <property type="project" value="UniProtKB-SubCell"/>
</dbReference>
<dbReference type="InterPro" id="IPR053896">
    <property type="entry name" value="BTN3A2-like_Ig-C"/>
</dbReference>
<comment type="subcellular location">
    <subcellularLocation>
        <location evidence="1">Membrane</location>
    </subcellularLocation>
</comment>
<keyword evidence="6" id="KW-0732">Signal</keyword>
<evidence type="ECO:0000256" key="3">
    <source>
        <dbReference type="ARBA" id="ARBA00023319"/>
    </source>
</evidence>
<evidence type="ECO:0000256" key="1">
    <source>
        <dbReference type="ARBA" id="ARBA00004370"/>
    </source>
</evidence>
<dbReference type="Pfam" id="PF22705">
    <property type="entry name" value="C2-set_3"/>
    <property type="match status" value="1"/>
</dbReference>
<protein>
    <submittedName>
        <fullName evidence="8">Butyrophilin subfamily 1 member A1-like protein</fullName>
    </submittedName>
</protein>
<reference evidence="8" key="1">
    <citation type="submission" date="2022-08" db="EMBL/GenBank/DDBJ databases">
        <title>Genome sequencing of akame (Lates japonicus).</title>
        <authorList>
            <person name="Hashiguchi Y."/>
            <person name="Takahashi H."/>
        </authorList>
    </citation>
    <scope>NUCLEOTIDE SEQUENCE</scope>
    <source>
        <strain evidence="8">Kochi</strain>
    </source>
</reference>
<evidence type="ECO:0000313" key="9">
    <source>
        <dbReference type="Proteomes" id="UP001279410"/>
    </source>
</evidence>
<evidence type="ECO:0000256" key="6">
    <source>
        <dbReference type="SAM" id="SignalP"/>
    </source>
</evidence>
<evidence type="ECO:0000313" key="8">
    <source>
        <dbReference type="EMBL" id="GLD68106.1"/>
    </source>
</evidence>
<comment type="caution">
    <text evidence="8">The sequence shown here is derived from an EMBL/GenBank/DDBJ whole genome shotgun (WGS) entry which is preliminary data.</text>
</comment>
<keyword evidence="4" id="KW-0175">Coiled coil</keyword>
<feature type="region of interest" description="Disordered" evidence="5">
    <location>
        <begin position="118"/>
        <end position="138"/>
    </location>
</feature>
<evidence type="ECO:0000256" key="5">
    <source>
        <dbReference type="SAM" id="MobiDB-lite"/>
    </source>
</evidence>
<gene>
    <name evidence="8" type="ORF">AKAME5_001942500</name>
</gene>
<evidence type="ECO:0000256" key="2">
    <source>
        <dbReference type="ARBA" id="ARBA00023136"/>
    </source>
</evidence>
<dbReference type="SUPFAM" id="SSF48726">
    <property type="entry name" value="Immunoglobulin"/>
    <property type="match status" value="1"/>
</dbReference>
<dbReference type="EMBL" id="BRZM01000125">
    <property type="protein sequence ID" value="GLD68106.1"/>
    <property type="molecule type" value="Genomic_DNA"/>
</dbReference>
<feature type="coiled-coil region" evidence="4">
    <location>
        <begin position="78"/>
        <end position="115"/>
    </location>
</feature>
<evidence type="ECO:0000256" key="4">
    <source>
        <dbReference type="SAM" id="Coils"/>
    </source>
</evidence>
<feature type="signal peptide" evidence="6">
    <location>
        <begin position="1"/>
        <end position="21"/>
    </location>
</feature>
<organism evidence="8 9">
    <name type="scientific">Lates japonicus</name>
    <name type="common">Japanese lates</name>
    <dbReference type="NCBI Taxonomy" id="270547"/>
    <lineage>
        <taxon>Eukaryota</taxon>
        <taxon>Metazoa</taxon>
        <taxon>Chordata</taxon>
        <taxon>Craniata</taxon>
        <taxon>Vertebrata</taxon>
        <taxon>Euteleostomi</taxon>
        <taxon>Actinopterygii</taxon>
        <taxon>Neopterygii</taxon>
        <taxon>Teleostei</taxon>
        <taxon>Neoteleostei</taxon>
        <taxon>Acanthomorphata</taxon>
        <taxon>Carangaria</taxon>
        <taxon>Carangaria incertae sedis</taxon>
        <taxon>Centropomidae</taxon>
        <taxon>Lates</taxon>
    </lineage>
</organism>
<feature type="chain" id="PRO_5042132906" evidence="6">
    <location>
        <begin position="22"/>
        <end position="138"/>
    </location>
</feature>
<accession>A0AAD3NB48</accession>
<evidence type="ECO:0000259" key="7">
    <source>
        <dbReference type="Pfam" id="PF22705"/>
    </source>
</evidence>
<keyword evidence="3" id="KW-0393">Immunoglobulin domain</keyword>
<dbReference type="InterPro" id="IPR013783">
    <property type="entry name" value="Ig-like_fold"/>
</dbReference>
<dbReference type="InterPro" id="IPR036179">
    <property type="entry name" value="Ig-like_dom_sf"/>
</dbReference>
<dbReference type="Gene3D" id="2.60.40.10">
    <property type="entry name" value="Immunoglobulins"/>
    <property type="match status" value="1"/>
</dbReference>
<keyword evidence="2" id="KW-0472">Membrane</keyword>
<sequence length="138" mass="15838">MNLRGLFGLFLFMSATKVIGAVSEPKIYAVSTEDSVVLQCKAMNWYPQPEMEWTDGKGNIISHDSNITKNDETDGITMQDLRDQLSQLQEMEREVNRLQAEVEMYRRENQALRRLGGRCHNTTNAEPQQPNSERRCSV</sequence>
<keyword evidence="9" id="KW-1185">Reference proteome</keyword>
<feature type="compositionally biased region" description="Polar residues" evidence="5">
    <location>
        <begin position="120"/>
        <end position="131"/>
    </location>
</feature>
<proteinExistence type="predicted"/>
<feature type="domain" description="Butyrophilin subfamily 3 member A2-like Ig-C" evidence="7">
    <location>
        <begin position="24"/>
        <end position="74"/>
    </location>
</feature>
<name>A0AAD3NB48_LATJO</name>
<dbReference type="Proteomes" id="UP001279410">
    <property type="component" value="Unassembled WGS sequence"/>
</dbReference>
<dbReference type="AlphaFoldDB" id="A0AAD3NB48"/>